<dbReference type="GO" id="GO:0005506">
    <property type="term" value="F:iron ion binding"/>
    <property type="evidence" value="ECO:0007669"/>
    <property type="project" value="InterPro"/>
</dbReference>
<dbReference type="SUPFAM" id="SSF48264">
    <property type="entry name" value="Cytochrome P450"/>
    <property type="match status" value="1"/>
</dbReference>
<dbReference type="GO" id="GO:0004497">
    <property type="term" value="F:monooxygenase activity"/>
    <property type="evidence" value="ECO:0007669"/>
    <property type="project" value="InterPro"/>
</dbReference>
<proteinExistence type="inferred from homology"/>
<gene>
    <name evidence="2" type="ORF">K491DRAFT_612952</name>
</gene>
<dbReference type="GO" id="GO:0020037">
    <property type="term" value="F:heme binding"/>
    <property type="evidence" value="ECO:0007669"/>
    <property type="project" value="InterPro"/>
</dbReference>
<dbReference type="Gene3D" id="1.10.630.10">
    <property type="entry name" value="Cytochrome P450"/>
    <property type="match status" value="1"/>
</dbReference>
<feature type="non-terminal residue" evidence="2">
    <location>
        <position position="1"/>
    </location>
</feature>
<name>A0A6A6SMW7_9PLEO</name>
<dbReference type="GO" id="GO:0016705">
    <property type="term" value="F:oxidoreductase activity, acting on paired donors, with incorporation or reduction of molecular oxygen"/>
    <property type="evidence" value="ECO:0007669"/>
    <property type="project" value="InterPro"/>
</dbReference>
<dbReference type="PANTHER" id="PTHR24305:SF166">
    <property type="entry name" value="CYTOCHROME P450 12A4, MITOCHONDRIAL-RELATED"/>
    <property type="match status" value="1"/>
</dbReference>
<reference evidence="2" key="1">
    <citation type="journal article" date="2020" name="Stud. Mycol.">
        <title>101 Dothideomycetes genomes: a test case for predicting lifestyles and emergence of pathogens.</title>
        <authorList>
            <person name="Haridas S."/>
            <person name="Albert R."/>
            <person name="Binder M."/>
            <person name="Bloem J."/>
            <person name="Labutti K."/>
            <person name="Salamov A."/>
            <person name="Andreopoulos B."/>
            <person name="Baker S."/>
            <person name="Barry K."/>
            <person name="Bills G."/>
            <person name="Bluhm B."/>
            <person name="Cannon C."/>
            <person name="Castanera R."/>
            <person name="Culley D."/>
            <person name="Daum C."/>
            <person name="Ezra D."/>
            <person name="Gonzalez J."/>
            <person name="Henrissat B."/>
            <person name="Kuo A."/>
            <person name="Liang C."/>
            <person name="Lipzen A."/>
            <person name="Lutzoni F."/>
            <person name="Magnuson J."/>
            <person name="Mondo S."/>
            <person name="Nolan M."/>
            <person name="Ohm R."/>
            <person name="Pangilinan J."/>
            <person name="Park H.-J."/>
            <person name="Ramirez L."/>
            <person name="Alfaro M."/>
            <person name="Sun H."/>
            <person name="Tritt A."/>
            <person name="Yoshinaga Y."/>
            <person name="Zwiers L.-H."/>
            <person name="Turgeon B."/>
            <person name="Goodwin S."/>
            <person name="Spatafora J."/>
            <person name="Crous P."/>
            <person name="Grigoriev I."/>
        </authorList>
    </citation>
    <scope>NUCLEOTIDE SEQUENCE</scope>
    <source>
        <strain evidence="2">CBS 122681</strain>
    </source>
</reference>
<dbReference type="InterPro" id="IPR036396">
    <property type="entry name" value="Cyt_P450_sf"/>
</dbReference>
<dbReference type="InterPro" id="IPR001128">
    <property type="entry name" value="Cyt_P450"/>
</dbReference>
<sequence>DHIPASPIGLGILLSYTMYELSQCPDWQLALRKELLVVAEHSEQSLAHRLADLTVLDAVVTETMCTRAPCPGPFPRVVPDSDCQLVGKYDIPAGTIVSSSAWTLHFNPIPFPSPDE</sequence>
<evidence type="ECO:0000313" key="3">
    <source>
        <dbReference type="Proteomes" id="UP000799324"/>
    </source>
</evidence>
<comment type="similarity">
    <text evidence="1">Belongs to the cytochrome P450 family.</text>
</comment>
<dbReference type="Pfam" id="PF00067">
    <property type="entry name" value="p450"/>
    <property type="match status" value="1"/>
</dbReference>
<protein>
    <submittedName>
        <fullName evidence="2">Cytochrome P450</fullName>
    </submittedName>
</protein>
<organism evidence="2 3">
    <name type="scientific">Lophiostoma macrostomum CBS 122681</name>
    <dbReference type="NCBI Taxonomy" id="1314788"/>
    <lineage>
        <taxon>Eukaryota</taxon>
        <taxon>Fungi</taxon>
        <taxon>Dikarya</taxon>
        <taxon>Ascomycota</taxon>
        <taxon>Pezizomycotina</taxon>
        <taxon>Dothideomycetes</taxon>
        <taxon>Pleosporomycetidae</taxon>
        <taxon>Pleosporales</taxon>
        <taxon>Lophiostomataceae</taxon>
        <taxon>Lophiostoma</taxon>
    </lineage>
</organism>
<dbReference type="Proteomes" id="UP000799324">
    <property type="component" value="Unassembled WGS sequence"/>
</dbReference>
<dbReference type="AlphaFoldDB" id="A0A6A6SMW7"/>
<keyword evidence="3" id="KW-1185">Reference proteome</keyword>
<evidence type="ECO:0000256" key="1">
    <source>
        <dbReference type="ARBA" id="ARBA00010617"/>
    </source>
</evidence>
<evidence type="ECO:0000313" key="2">
    <source>
        <dbReference type="EMBL" id="KAF2648351.1"/>
    </source>
</evidence>
<dbReference type="EMBL" id="MU004543">
    <property type="protein sequence ID" value="KAF2648351.1"/>
    <property type="molecule type" value="Genomic_DNA"/>
</dbReference>
<dbReference type="InterPro" id="IPR050121">
    <property type="entry name" value="Cytochrome_P450_monoxygenase"/>
</dbReference>
<dbReference type="PANTHER" id="PTHR24305">
    <property type="entry name" value="CYTOCHROME P450"/>
    <property type="match status" value="1"/>
</dbReference>
<dbReference type="OrthoDB" id="1470350at2759"/>
<accession>A0A6A6SMW7</accession>